<dbReference type="Gene3D" id="1.20.990.10">
    <property type="entry name" value="NADPH-cytochrome p450 Reductase, Chain A, domain 3"/>
    <property type="match status" value="1"/>
</dbReference>
<dbReference type="PROSITE" id="PS00086">
    <property type="entry name" value="CYTOCHROME_P450"/>
    <property type="match status" value="1"/>
</dbReference>
<keyword evidence="8" id="KW-0521">NADP</keyword>
<keyword evidence="10" id="KW-0560">Oxidoreductase</keyword>
<dbReference type="STRING" id="1123029.SAMN02745172_03408"/>
<dbReference type="AlphaFoldDB" id="A0A1M7ZPL6"/>
<keyword evidence="4" id="KW-0813">Transport</keyword>
<dbReference type="InterPro" id="IPR001709">
    <property type="entry name" value="Flavoprot_Pyr_Nucl_cyt_Rdtase"/>
</dbReference>
<dbReference type="GO" id="GO:0010181">
    <property type="term" value="F:FMN binding"/>
    <property type="evidence" value="ECO:0007669"/>
    <property type="project" value="InterPro"/>
</dbReference>
<evidence type="ECO:0000259" key="15">
    <source>
        <dbReference type="PROSITE" id="PS51384"/>
    </source>
</evidence>
<dbReference type="InterPro" id="IPR017927">
    <property type="entry name" value="FAD-bd_FR_type"/>
</dbReference>
<dbReference type="Gene3D" id="1.10.630.10">
    <property type="entry name" value="Cytochrome P450"/>
    <property type="match status" value="1"/>
</dbReference>
<evidence type="ECO:0000313" key="17">
    <source>
        <dbReference type="Proteomes" id="UP000186406"/>
    </source>
</evidence>
<feature type="domain" description="FAD-binding FR-type" evidence="15">
    <location>
        <begin position="787"/>
        <end position="1020"/>
    </location>
</feature>
<dbReference type="PRINTS" id="PR00369">
    <property type="entry name" value="FLAVODOXIN"/>
</dbReference>
<dbReference type="InterPro" id="IPR029039">
    <property type="entry name" value="Flavoprotein-like_sf"/>
</dbReference>
<dbReference type="Gene3D" id="3.40.50.360">
    <property type="match status" value="1"/>
</dbReference>
<dbReference type="GO" id="GO:0016705">
    <property type="term" value="F:oxidoreductase activity, acting on paired donors, with incorporation or reduction of molecular oxygen"/>
    <property type="evidence" value="ECO:0007669"/>
    <property type="project" value="InterPro"/>
</dbReference>
<dbReference type="EMBL" id="FRXO01000007">
    <property type="protein sequence ID" value="SHO66749.1"/>
    <property type="molecule type" value="Genomic_DNA"/>
</dbReference>
<dbReference type="SUPFAM" id="SSF63380">
    <property type="entry name" value="Riboflavin synthase domain-like"/>
    <property type="match status" value="1"/>
</dbReference>
<dbReference type="Pfam" id="PF00667">
    <property type="entry name" value="FAD_binding_1"/>
    <property type="match status" value="1"/>
</dbReference>
<evidence type="ECO:0000256" key="9">
    <source>
        <dbReference type="ARBA" id="ARBA00022982"/>
    </source>
</evidence>
<dbReference type="OrthoDB" id="9816402at2"/>
<dbReference type="GO" id="GO:0005829">
    <property type="term" value="C:cytosol"/>
    <property type="evidence" value="ECO:0007669"/>
    <property type="project" value="TreeGrafter"/>
</dbReference>
<dbReference type="Gene3D" id="3.40.50.80">
    <property type="entry name" value="Nucleotide-binding domain of ferredoxin-NADP reductase (FNR) module"/>
    <property type="match status" value="1"/>
</dbReference>
<dbReference type="Pfam" id="PF00175">
    <property type="entry name" value="NAD_binding_1"/>
    <property type="match status" value="1"/>
</dbReference>
<dbReference type="InterPro" id="IPR036396">
    <property type="entry name" value="Cyt_P450_sf"/>
</dbReference>
<feature type="domain" description="Flavodoxin-like" evidence="14">
    <location>
        <begin position="586"/>
        <end position="726"/>
    </location>
</feature>
<dbReference type="InterPro" id="IPR008254">
    <property type="entry name" value="Flavodoxin/NO_synth"/>
</dbReference>
<accession>A0A1M7ZPL6</accession>
<evidence type="ECO:0000256" key="6">
    <source>
        <dbReference type="ARBA" id="ARBA00022643"/>
    </source>
</evidence>
<dbReference type="InterPro" id="IPR001094">
    <property type="entry name" value="Flavdoxin-like"/>
</dbReference>
<dbReference type="PROSITE" id="PS51384">
    <property type="entry name" value="FAD_FR"/>
    <property type="match status" value="1"/>
</dbReference>
<dbReference type="EC" id="1.6.2.4" evidence="11"/>
<dbReference type="SUPFAM" id="SSF48264">
    <property type="entry name" value="Cytochrome P450"/>
    <property type="match status" value="1"/>
</dbReference>
<keyword evidence="6" id="KW-0288">FMN</keyword>
<dbReference type="InterPro" id="IPR001128">
    <property type="entry name" value="Cyt_P450"/>
</dbReference>
<keyword evidence="5" id="KW-0285">Flavoprotein</keyword>
<dbReference type="Proteomes" id="UP000186406">
    <property type="component" value="Unassembled WGS sequence"/>
</dbReference>
<evidence type="ECO:0000256" key="2">
    <source>
        <dbReference type="ARBA" id="ARBA00001974"/>
    </source>
</evidence>
<keyword evidence="7" id="KW-0274">FAD</keyword>
<dbReference type="Pfam" id="PF00067">
    <property type="entry name" value="p450"/>
    <property type="match status" value="1"/>
</dbReference>
<dbReference type="InterPro" id="IPR023173">
    <property type="entry name" value="NADPH_Cyt_P450_Rdtase_alpha"/>
</dbReference>
<evidence type="ECO:0000256" key="7">
    <source>
        <dbReference type="ARBA" id="ARBA00022827"/>
    </source>
</evidence>
<proteinExistence type="inferred from homology"/>
<dbReference type="PANTHER" id="PTHR19384">
    <property type="entry name" value="NITRIC OXIDE SYNTHASE-RELATED"/>
    <property type="match status" value="1"/>
</dbReference>
<protein>
    <recommendedName>
        <fullName evidence="11">NADPH--hemoprotein reductase</fullName>
        <ecNumber evidence="11">1.6.2.4</ecNumber>
    </recommendedName>
</protein>
<evidence type="ECO:0000256" key="12">
    <source>
        <dbReference type="ARBA" id="ARBA00049342"/>
    </source>
</evidence>
<dbReference type="RefSeq" id="WP_073630894.1">
    <property type="nucleotide sequence ID" value="NZ_FRXO01000007.1"/>
</dbReference>
<feature type="compositionally biased region" description="Low complexity" evidence="13">
    <location>
        <begin position="569"/>
        <end position="578"/>
    </location>
</feature>
<dbReference type="PANTHER" id="PTHR19384:SF17">
    <property type="entry name" value="NADPH--CYTOCHROME P450 REDUCTASE"/>
    <property type="match status" value="1"/>
</dbReference>
<evidence type="ECO:0000256" key="8">
    <source>
        <dbReference type="ARBA" id="ARBA00022857"/>
    </source>
</evidence>
<evidence type="ECO:0000256" key="10">
    <source>
        <dbReference type="ARBA" id="ARBA00023002"/>
    </source>
</evidence>
<name>A0A1M7ZPL6_9HYPH</name>
<comment type="cofactor">
    <cofactor evidence="1">
        <name>FMN</name>
        <dbReference type="ChEBI" id="CHEBI:58210"/>
    </cofactor>
</comment>
<comment type="catalytic activity">
    <reaction evidence="12">
        <text>2 oxidized [cytochrome P450] + NADPH = 2 reduced [cytochrome P450] + NADP(+) + H(+)</text>
        <dbReference type="Rhea" id="RHEA:24040"/>
        <dbReference type="Rhea" id="RHEA-COMP:14627"/>
        <dbReference type="Rhea" id="RHEA-COMP:14628"/>
        <dbReference type="ChEBI" id="CHEBI:15378"/>
        <dbReference type="ChEBI" id="CHEBI:55376"/>
        <dbReference type="ChEBI" id="CHEBI:57783"/>
        <dbReference type="ChEBI" id="CHEBI:58349"/>
        <dbReference type="ChEBI" id="CHEBI:60344"/>
        <dbReference type="EC" id="1.6.2.4"/>
    </reaction>
</comment>
<keyword evidence="9" id="KW-0249">Electron transport</keyword>
<evidence type="ECO:0000313" key="16">
    <source>
        <dbReference type="EMBL" id="SHO66749.1"/>
    </source>
</evidence>
<evidence type="ECO:0000256" key="11">
    <source>
        <dbReference type="ARBA" id="ARBA00023797"/>
    </source>
</evidence>
<dbReference type="InterPro" id="IPR017938">
    <property type="entry name" value="Riboflavin_synthase-like_b-brl"/>
</dbReference>
<dbReference type="InterPro" id="IPR039261">
    <property type="entry name" value="FNR_nucleotide-bd"/>
</dbReference>
<dbReference type="InterPro" id="IPR017972">
    <property type="entry name" value="Cyt_P450_CS"/>
</dbReference>
<evidence type="ECO:0000259" key="14">
    <source>
        <dbReference type="PROSITE" id="PS50902"/>
    </source>
</evidence>
<dbReference type="GO" id="GO:0004497">
    <property type="term" value="F:monooxygenase activity"/>
    <property type="evidence" value="ECO:0007669"/>
    <property type="project" value="InterPro"/>
</dbReference>
<comment type="similarity">
    <text evidence="3">In the N-terminal section; belongs to the cytochrome P450 family.</text>
</comment>
<dbReference type="GO" id="GO:0003958">
    <property type="term" value="F:NADPH-hemoprotein reductase activity"/>
    <property type="evidence" value="ECO:0007669"/>
    <property type="project" value="UniProtKB-EC"/>
</dbReference>
<dbReference type="GO" id="GO:0020037">
    <property type="term" value="F:heme binding"/>
    <property type="evidence" value="ECO:0007669"/>
    <property type="project" value="InterPro"/>
</dbReference>
<keyword evidence="17" id="KW-1185">Reference proteome</keyword>
<dbReference type="GO" id="GO:0050660">
    <property type="term" value="F:flavin adenine dinucleotide binding"/>
    <property type="evidence" value="ECO:0007669"/>
    <property type="project" value="TreeGrafter"/>
</dbReference>
<evidence type="ECO:0000256" key="5">
    <source>
        <dbReference type="ARBA" id="ARBA00022630"/>
    </source>
</evidence>
<evidence type="ECO:0000256" key="4">
    <source>
        <dbReference type="ARBA" id="ARBA00022448"/>
    </source>
</evidence>
<dbReference type="InterPro" id="IPR003097">
    <property type="entry name" value="CysJ-like_FAD-binding"/>
</dbReference>
<reference evidence="16 17" key="1">
    <citation type="submission" date="2016-12" db="EMBL/GenBank/DDBJ databases">
        <authorList>
            <person name="Song W.-J."/>
            <person name="Kurnit D.M."/>
        </authorList>
    </citation>
    <scope>NUCLEOTIDE SEQUENCE [LARGE SCALE GENOMIC DNA]</scope>
    <source>
        <strain evidence="16 17">DSM 19599</strain>
    </source>
</reference>
<dbReference type="CDD" id="cd06206">
    <property type="entry name" value="bifunctional_CYPOR"/>
    <property type="match status" value="1"/>
</dbReference>
<evidence type="ECO:0000256" key="1">
    <source>
        <dbReference type="ARBA" id="ARBA00001917"/>
    </source>
</evidence>
<dbReference type="SUPFAM" id="SSF52343">
    <property type="entry name" value="Ferredoxin reductase-like, C-terminal NADP-linked domain"/>
    <property type="match status" value="1"/>
</dbReference>
<sequence length="1168" mass="125026">MSETSTPPALKNVDLDMAAGTVRVCWFPGASREAVLAAVRAAAGLEADAAFHVETADGTVVAFDDSVPDGMRLRLVVESGAPAPAAPAVRQAVQGPRPYPIIGNLPDLHHADGLVAAVDALHAKHGEFFAFQVAGKRAYFCADADIVAEMCAAPDVFAKLVEGRGGLRNLADKSVGSALFTASDNDPLWHQAHRILAPAFGATALKNYYGRIVEVADDLLDHLDRLAPGESFLATELMTRMTFEAISYAAFNRRYGAVDSPGLPPFVEAMNVVLTDAMAEPKRLLPEVFYHQARKARAAADRIMLEEVETIVAERRAAMAAGEAVPTDLLQVMLTTPDRVTGQKLPDDNIRGQLIVLLIAGHETTSGMLAYALYHLWKYPETMETLIAEVDQVLGRDFSYKPTYEDVGRLVYTQRVLKEALRLCPPVPMFPRAITRDAVVGNGRYEVKAGERIFVSLSAMQKNPRFWGEDAQVFRPDRFGPEEEERHHPHAYHPFGMGARSCIGFQFALIEAKMVLARFIQRFTAHPKDPHYVLRHKQALTVKPAHLEMLLERRPEVKGRFPIRPEPPKAQAAPAAEAAQAGGRRMSVLYGSNMGGCRDVALALAQQAGARGFSATVAELDEQAGQPWLTDGPVLIVTSTYNGTPPDNAARFAKWLEAAPAGACAGLRYAVLGCGNTQWHQTFQKFPKTVAARLSELGGTALLEAGTADAAGDYEAAVDSWTAAFWAALETAFGSADGGDATGPGARDFGARDPGAIADMPAVKVEVVNFAGNASGAAPRSGTRLDQGAFLARVGINRELQGAGAVCSTRHIEIPLPASTSYAAGDHLAVFPVNPPALVASAAARCGLAPETRVLLTALHPEAAGEAGLPFGMPVTVGELLAEHVDLAGPVTRRDLRAWAQAAQCPPDRARISGWLSDFPTAVAEAKPRMEDLLAQVPSVKLDLATLLTIRPALKPRYYSISSSPLMSPQACTITVGVHQFDTADGVRHDGLCSPYLAACAEDTPLRVLVKDTGSAFHLPADPAVPLVLIGPGTGLAPLRGFIQERHAQRAQGLAVGPVLLFFGCRDESDYLYREELETYRDEGTLSLLAVGFSRRAGTPRTYVQDLLRVHGDEVRRQVAGGASVLVCGNARTMAPDVRATFAELLGGPALAELEAGGRYLQDVWASA</sequence>
<organism evidence="16 17">
    <name type="scientific">Pseudoxanthobacter soli DSM 19599</name>
    <dbReference type="NCBI Taxonomy" id="1123029"/>
    <lineage>
        <taxon>Bacteria</taxon>
        <taxon>Pseudomonadati</taxon>
        <taxon>Pseudomonadota</taxon>
        <taxon>Alphaproteobacteria</taxon>
        <taxon>Hyphomicrobiales</taxon>
        <taxon>Segnochrobactraceae</taxon>
        <taxon>Pseudoxanthobacter</taxon>
    </lineage>
</organism>
<dbReference type="SUPFAM" id="SSF52218">
    <property type="entry name" value="Flavoproteins"/>
    <property type="match status" value="1"/>
</dbReference>
<comment type="cofactor">
    <cofactor evidence="2">
        <name>FAD</name>
        <dbReference type="ChEBI" id="CHEBI:57692"/>
    </cofactor>
</comment>
<dbReference type="GO" id="GO:0005506">
    <property type="term" value="F:iron ion binding"/>
    <property type="evidence" value="ECO:0007669"/>
    <property type="project" value="InterPro"/>
</dbReference>
<evidence type="ECO:0000256" key="3">
    <source>
        <dbReference type="ARBA" id="ARBA00010018"/>
    </source>
</evidence>
<dbReference type="InterPro" id="IPR001433">
    <property type="entry name" value="OxRdtase_FAD/NAD-bd"/>
</dbReference>
<evidence type="ECO:0000256" key="13">
    <source>
        <dbReference type="SAM" id="MobiDB-lite"/>
    </source>
</evidence>
<dbReference type="Pfam" id="PF00258">
    <property type="entry name" value="Flavodoxin_1"/>
    <property type="match status" value="1"/>
</dbReference>
<dbReference type="PRINTS" id="PR00371">
    <property type="entry name" value="FPNCR"/>
</dbReference>
<feature type="region of interest" description="Disordered" evidence="13">
    <location>
        <begin position="559"/>
        <end position="578"/>
    </location>
</feature>
<dbReference type="PROSITE" id="PS50902">
    <property type="entry name" value="FLAVODOXIN_LIKE"/>
    <property type="match status" value="1"/>
</dbReference>
<dbReference type="Gene3D" id="2.40.30.10">
    <property type="entry name" value="Translation factors"/>
    <property type="match status" value="1"/>
</dbReference>
<gene>
    <name evidence="16" type="ORF">SAMN02745172_03408</name>
</gene>